<dbReference type="SUPFAM" id="SSF52540">
    <property type="entry name" value="P-loop containing nucleoside triphosphate hydrolases"/>
    <property type="match status" value="1"/>
</dbReference>
<sequence>MIIRMTSDSSEPAALPADLDDELTFLKTATPADQHTDADLLNHQLVTSPLLTYSALRHRATDFPSRGLLGTSAGDRVYFNTNTPSSAVICGVQGSGKSHTVSCLLECALIPDSRVGKLPEPLSALVFHFDTQDGGRPCEAAFLSSPAAHHASLPYVTVLCSPSNVSRRRRAYASLAQVRVEPLYLSEGDLTADRMLAIMGCDNLDTMPLYMHTALLIIRNMGIDAFSYREFKRRISLECLNATQQAMIKLRLDLLDGFLRPGAHDIESYFAPGGLVLVDLTDPFLDGLTAGVLFDIVLGVFTQWQSVCGKLVVLDEAHKYFVNSESARLTRSVSNIIRLQRHLATRVIIATQEPTVIPPTILDLASMIICHRFSSPAWCTHLGRHVSASSESADWYQQVMLLATGDALVFSPAAVIAADGRGGVVLLGREHLKMRVRPRLTLDGGASLLAVGCRLPVLAGDSAASPLLLSLPTPPTFRSDLPVQREARVEATGTVLSLAAPTPIVAGSMPFEPLGTSSTSATGSPGGRPASPVPSALPTPPTFRSDLPVQREARVEATGTTLSLAAPTPIVAGSMPFAPLGTPSTSATGSPVGRPASPVPSVVKSTALAPRTVPARFKHLMGWLSSNGAGYGPLKLTDTEAALSWVGKQEYASTDKSWWMQMIQEAVQEGLIELTETKLKAGRETRIRLLARGQLVYV</sequence>
<evidence type="ECO:0000313" key="2">
    <source>
        <dbReference type="EMBL" id="KAJ7302195.1"/>
    </source>
</evidence>
<organism evidence="2 3">
    <name type="scientific">Mycena albidolilacea</name>
    <dbReference type="NCBI Taxonomy" id="1033008"/>
    <lineage>
        <taxon>Eukaryota</taxon>
        <taxon>Fungi</taxon>
        <taxon>Dikarya</taxon>
        <taxon>Basidiomycota</taxon>
        <taxon>Agaricomycotina</taxon>
        <taxon>Agaricomycetes</taxon>
        <taxon>Agaricomycetidae</taxon>
        <taxon>Agaricales</taxon>
        <taxon>Marasmiineae</taxon>
        <taxon>Mycenaceae</taxon>
        <taxon>Mycena</taxon>
    </lineage>
</organism>
<feature type="compositionally biased region" description="Pro residues" evidence="1">
    <location>
        <begin position="531"/>
        <end position="541"/>
    </location>
</feature>
<proteinExistence type="predicted"/>
<evidence type="ECO:0000313" key="3">
    <source>
        <dbReference type="Proteomes" id="UP001218218"/>
    </source>
</evidence>
<dbReference type="AlphaFoldDB" id="A0AAD7E8H7"/>
<comment type="caution">
    <text evidence="2">The sequence shown here is derived from an EMBL/GenBank/DDBJ whole genome shotgun (WGS) entry which is preliminary data.</text>
</comment>
<gene>
    <name evidence="2" type="ORF">DFH08DRAFT_76223</name>
</gene>
<evidence type="ECO:0008006" key="4">
    <source>
        <dbReference type="Google" id="ProtNLM"/>
    </source>
</evidence>
<dbReference type="Proteomes" id="UP001218218">
    <property type="component" value="Unassembled WGS sequence"/>
</dbReference>
<evidence type="ECO:0000256" key="1">
    <source>
        <dbReference type="SAM" id="MobiDB-lite"/>
    </source>
</evidence>
<feature type="region of interest" description="Disordered" evidence="1">
    <location>
        <begin position="509"/>
        <end position="545"/>
    </location>
</feature>
<keyword evidence="3" id="KW-1185">Reference proteome</keyword>
<dbReference type="Gene3D" id="3.40.50.300">
    <property type="entry name" value="P-loop containing nucleotide triphosphate hydrolases"/>
    <property type="match status" value="1"/>
</dbReference>
<dbReference type="EMBL" id="JARIHO010000119">
    <property type="protein sequence ID" value="KAJ7302195.1"/>
    <property type="molecule type" value="Genomic_DNA"/>
</dbReference>
<dbReference type="InterPro" id="IPR027417">
    <property type="entry name" value="P-loop_NTPase"/>
</dbReference>
<name>A0AAD7E8H7_9AGAR</name>
<accession>A0AAD7E8H7</accession>
<reference evidence="2" key="1">
    <citation type="submission" date="2023-03" db="EMBL/GenBank/DDBJ databases">
        <title>Massive genome expansion in bonnet fungi (Mycena s.s.) driven by repeated elements and novel gene families across ecological guilds.</title>
        <authorList>
            <consortium name="Lawrence Berkeley National Laboratory"/>
            <person name="Harder C.B."/>
            <person name="Miyauchi S."/>
            <person name="Viragh M."/>
            <person name="Kuo A."/>
            <person name="Thoen E."/>
            <person name="Andreopoulos B."/>
            <person name="Lu D."/>
            <person name="Skrede I."/>
            <person name="Drula E."/>
            <person name="Henrissat B."/>
            <person name="Morin E."/>
            <person name="Kohler A."/>
            <person name="Barry K."/>
            <person name="LaButti K."/>
            <person name="Morin E."/>
            <person name="Salamov A."/>
            <person name="Lipzen A."/>
            <person name="Mereny Z."/>
            <person name="Hegedus B."/>
            <person name="Baldrian P."/>
            <person name="Stursova M."/>
            <person name="Weitz H."/>
            <person name="Taylor A."/>
            <person name="Grigoriev I.V."/>
            <person name="Nagy L.G."/>
            <person name="Martin F."/>
            <person name="Kauserud H."/>
        </authorList>
    </citation>
    <scope>NUCLEOTIDE SEQUENCE</scope>
    <source>
        <strain evidence="2">CBHHK002</strain>
    </source>
</reference>
<protein>
    <recommendedName>
        <fullName evidence="4">AAA+ ATPase domain-containing protein</fullName>
    </recommendedName>
</protein>